<evidence type="ECO:0000313" key="3">
    <source>
        <dbReference type="Proteomes" id="UP001634747"/>
    </source>
</evidence>
<dbReference type="SUPFAM" id="SSF49344">
    <property type="entry name" value="CBD9-like"/>
    <property type="match status" value="1"/>
</dbReference>
<evidence type="ECO:0000259" key="1">
    <source>
        <dbReference type="Pfam" id="PF19313"/>
    </source>
</evidence>
<dbReference type="Gene3D" id="2.60.40.1190">
    <property type="match status" value="1"/>
</dbReference>
<gene>
    <name evidence="2" type="ORF">ACK2TP_15620</name>
</gene>
<dbReference type="CDD" id="cd09618">
    <property type="entry name" value="CBM9_like_2"/>
    <property type="match status" value="1"/>
</dbReference>
<dbReference type="EMBL" id="JBJYXY010000001">
    <property type="protein sequence ID" value="MFN2977199.1"/>
    <property type="molecule type" value="Genomic_DNA"/>
</dbReference>
<keyword evidence="3" id="KW-1185">Reference proteome</keyword>
<dbReference type="RefSeq" id="WP_263414630.1">
    <property type="nucleotide sequence ID" value="NZ_BAABBH010000001.1"/>
</dbReference>
<proteinExistence type="predicted"/>
<organism evidence="2 3">
    <name type="scientific">Terriglobus aquaticus</name>
    <dbReference type="NCBI Taxonomy" id="940139"/>
    <lineage>
        <taxon>Bacteria</taxon>
        <taxon>Pseudomonadati</taxon>
        <taxon>Acidobacteriota</taxon>
        <taxon>Terriglobia</taxon>
        <taxon>Terriglobales</taxon>
        <taxon>Acidobacteriaceae</taxon>
        <taxon>Terriglobus</taxon>
    </lineage>
</organism>
<reference evidence="2 3" key="1">
    <citation type="submission" date="2024-12" db="EMBL/GenBank/DDBJ databases">
        <authorList>
            <person name="Lee Y."/>
        </authorList>
    </citation>
    <scope>NUCLEOTIDE SEQUENCE [LARGE SCALE GENOMIC DNA]</scope>
    <source>
        <strain evidence="2 3">03SUJ4</strain>
    </source>
</reference>
<comment type="caution">
    <text evidence="2">The sequence shown here is derived from an EMBL/GenBank/DDBJ whole genome shotgun (WGS) entry which is preliminary data.</text>
</comment>
<sequence length="791" mass="88447">MCLLLACSATLYGGQQNQASPGNSQLGPNAPTHLTPAQTLQIPLLEHDLSLADFQDMQPSPALRDKLAHIAELSQNQPFDTKPASEKTEVWLGRTHTTLFAVFVCYDSRPNLMRAHLARRENIDQDDYVSLLVDPFQDRRRGILFEVNPLGVQADANWTENNDPDFSYDQIWDSSARRTPKGWIAVMAIPFRSIRSRATAPDWGIIVGRNMPRLSEQDYWPHISQQVSGTLSQEGTAHGLEGATSHNIQINPYALAHRIRELNDDDPLKPYFSNRNFAGTAGGDIKAIVKDSIVLDGTINPDFSQVESDQPQFRVNQRFAVYYPELRPFFLENSSFFDAPITLLYTRTIIHPEFGARATGKIGRTNIGFLTIDDRAPGEFVAQDDPLHGKRSLTTMLRVSQDIGKQSSIGVSYAQRVLNGKANRVGGIDFNAYLNKHWTLNGMWVESSTQQQDGTYSAGPANRLGLYRSGRSFNLNIRYRDFSQGYEADAGFTTIPQVRQVNSNASYSWYPNRHGIQSVQIQPQFNTAFDRAGNRVFHYNENDLILTLPRNGLVVPFVGNNSDTLSPASYPALQHYTNFTENYTGALVRLAPIPQFNTRLTYVHGATVNYNPAGAGIPELLHEDQLRGYLTLQPVGPLTIDNTYLLDRTTAAHNDPQLQNTPTPAPGSSMFRAGNLAYESQTLRTKVNYQFTRSFSLRAIVEYDSVLANPLVTTLARTKQVSSQVLFTWLPHPGTAVYVGYNNALENLDRSLCYRNLSGACDPNNTDVPYSPQYLATGRELFVKASYLLRF</sequence>
<dbReference type="Proteomes" id="UP001634747">
    <property type="component" value="Unassembled WGS sequence"/>
</dbReference>
<name>A0ABW9KRR8_9BACT</name>
<dbReference type="InterPro" id="IPR045670">
    <property type="entry name" value="DUF5916"/>
</dbReference>
<feature type="domain" description="DUF5916" evidence="1">
    <location>
        <begin position="276"/>
        <end position="349"/>
    </location>
</feature>
<dbReference type="Pfam" id="PF19313">
    <property type="entry name" value="DUF5916"/>
    <property type="match status" value="1"/>
</dbReference>
<evidence type="ECO:0000313" key="2">
    <source>
        <dbReference type="EMBL" id="MFN2977199.1"/>
    </source>
</evidence>
<accession>A0ABW9KRR8</accession>
<protein>
    <submittedName>
        <fullName evidence="2">DUF5916 domain-containing protein</fullName>
    </submittedName>
</protein>